<feature type="binding site" evidence="11">
    <location>
        <position position="147"/>
    </location>
    <ligand>
        <name>UDP-alpha-D-glucose</name>
        <dbReference type="ChEBI" id="CHEBI:58885"/>
    </ligand>
</feature>
<comment type="caution">
    <text evidence="15">The sequence shown here is derived from an EMBL/GenBank/DDBJ whole genome shotgun (WGS) entry which is preliminary data.</text>
</comment>
<keyword evidence="2" id="KW-0328">Glycosyltransferase</keyword>
<dbReference type="InterPro" id="IPR009038">
    <property type="entry name" value="GOLD_dom"/>
</dbReference>
<comment type="subcellular location">
    <subcellularLocation>
        <location evidence="1">Golgi apparatus membrane</location>
        <topology evidence="1">Multi-pass membrane protein</topology>
    </subcellularLocation>
</comment>
<feature type="transmembrane region" description="Helical" evidence="13">
    <location>
        <begin position="58"/>
        <end position="77"/>
    </location>
</feature>
<evidence type="ECO:0000256" key="1">
    <source>
        <dbReference type="ARBA" id="ARBA00004653"/>
    </source>
</evidence>
<dbReference type="InterPro" id="IPR005150">
    <property type="entry name" value="Cellulose_synth"/>
</dbReference>
<keyword evidence="16" id="KW-1185">Reference proteome</keyword>
<organism evidence="15 16">
    <name type="scientific">Artemisia annua</name>
    <name type="common">Sweet wormwood</name>
    <dbReference type="NCBI Taxonomy" id="35608"/>
    <lineage>
        <taxon>Eukaryota</taxon>
        <taxon>Viridiplantae</taxon>
        <taxon>Streptophyta</taxon>
        <taxon>Embryophyta</taxon>
        <taxon>Tracheophyta</taxon>
        <taxon>Spermatophyta</taxon>
        <taxon>Magnoliopsida</taxon>
        <taxon>eudicotyledons</taxon>
        <taxon>Gunneridae</taxon>
        <taxon>Pentapetalae</taxon>
        <taxon>asterids</taxon>
        <taxon>campanulids</taxon>
        <taxon>Asterales</taxon>
        <taxon>Asteraceae</taxon>
        <taxon>Asteroideae</taxon>
        <taxon>Anthemideae</taxon>
        <taxon>Artemisiinae</taxon>
        <taxon>Artemisia</taxon>
    </lineage>
</organism>
<dbReference type="SUPFAM" id="SSF53448">
    <property type="entry name" value="Nucleotide-diphospho-sugar transferases"/>
    <property type="match status" value="1"/>
</dbReference>
<feature type="binding site" evidence="12">
    <location>
        <position position="308"/>
    </location>
    <ligand>
        <name>Mn(2+)</name>
        <dbReference type="ChEBI" id="CHEBI:29035"/>
    </ligand>
</feature>
<keyword evidence="7 13" id="KW-0472">Membrane</keyword>
<protein>
    <submittedName>
        <fullName evidence="15">Cellulose synthase like E1</fullName>
    </submittedName>
</protein>
<evidence type="ECO:0000256" key="12">
    <source>
        <dbReference type="PIRSR" id="PIRSR605150-3"/>
    </source>
</evidence>
<feature type="domain" description="GOLD" evidence="14">
    <location>
        <begin position="824"/>
        <end position="912"/>
    </location>
</feature>
<evidence type="ECO:0000256" key="10">
    <source>
        <dbReference type="PIRSR" id="PIRSR605150-1"/>
    </source>
</evidence>
<dbReference type="Gene3D" id="3.90.550.10">
    <property type="entry name" value="Spore Coat Polysaccharide Biosynthesis Protein SpsA, Chain A"/>
    <property type="match status" value="2"/>
</dbReference>
<evidence type="ECO:0000256" key="4">
    <source>
        <dbReference type="ARBA" id="ARBA00022692"/>
    </source>
</evidence>
<proteinExistence type="predicted"/>
<evidence type="ECO:0000259" key="14">
    <source>
        <dbReference type="PROSITE" id="PS50866"/>
    </source>
</evidence>
<feature type="active site" evidence="10">
    <location>
        <position position="447"/>
    </location>
</feature>
<reference evidence="15 16" key="1">
    <citation type="journal article" date="2018" name="Mol. Plant">
        <title>The genome of Artemisia annua provides insight into the evolution of Asteraceae family and artemisinin biosynthesis.</title>
        <authorList>
            <person name="Shen Q."/>
            <person name="Zhang L."/>
            <person name="Liao Z."/>
            <person name="Wang S."/>
            <person name="Yan T."/>
            <person name="Shi P."/>
            <person name="Liu M."/>
            <person name="Fu X."/>
            <person name="Pan Q."/>
            <person name="Wang Y."/>
            <person name="Lv Z."/>
            <person name="Lu X."/>
            <person name="Zhang F."/>
            <person name="Jiang W."/>
            <person name="Ma Y."/>
            <person name="Chen M."/>
            <person name="Hao X."/>
            <person name="Li L."/>
            <person name="Tang Y."/>
            <person name="Lv G."/>
            <person name="Zhou Y."/>
            <person name="Sun X."/>
            <person name="Brodelius P.E."/>
            <person name="Rose J.K.C."/>
            <person name="Tang K."/>
        </authorList>
    </citation>
    <scope>NUCLEOTIDE SEQUENCE [LARGE SCALE GENOMIC DNA]</scope>
    <source>
        <strain evidence="16">cv. Huhao1</strain>
        <tissue evidence="15">Leaf</tissue>
    </source>
</reference>
<evidence type="ECO:0000256" key="9">
    <source>
        <dbReference type="ARBA" id="ARBA00037405"/>
    </source>
</evidence>
<feature type="transmembrane region" description="Helical" evidence="13">
    <location>
        <begin position="598"/>
        <end position="618"/>
    </location>
</feature>
<evidence type="ECO:0000256" key="13">
    <source>
        <dbReference type="SAM" id="Phobius"/>
    </source>
</evidence>
<dbReference type="EMBL" id="PKPP01000340">
    <property type="protein sequence ID" value="PWA94019.1"/>
    <property type="molecule type" value="Genomic_DNA"/>
</dbReference>
<feature type="transmembrane region" description="Helical" evidence="13">
    <location>
        <begin position="676"/>
        <end position="700"/>
    </location>
</feature>
<evidence type="ECO:0000256" key="6">
    <source>
        <dbReference type="ARBA" id="ARBA00023034"/>
    </source>
</evidence>
<feature type="transmembrane region" description="Helical" evidence="13">
    <location>
        <begin position="638"/>
        <end position="664"/>
    </location>
</feature>
<feature type="transmembrane region" description="Helical" evidence="13">
    <location>
        <begin position="557"/>
        <end position="577"/>
    </location>
</feature>
<evidence type="ECO:0000256" key="8">
    <source>
        <dbReference type="ARBA" id="ARBA00023316"/>
    </source>
</evidence>
<evidence type="ECO:0000256" key="11">
    <source>
        <dbReference type="PIRSR" id="PIRSR605150-2"/>
    </source>
</evidence>
<feature type="active site" evidence="10">
    <location>
        <position position="147"/>
    </location>
</feature>
<dbReference type="FunFam" id="3.90.550.10:FF:000138">
    <property type="entry name" value="Cellulose synthase isolog"/>
    <property type="match status" value="1"/>
</dbReference>
<evidence type="ECO:0000256" key="5">
    <source>
        <dbReference type="ARBA" id="ARBA00022989"/>
    </source>
</evidence>
<keyword evidence="4 13" id="KW-0812">Transmembrane</keyword>
<evidence type="ECO:0000256" key="2">
    <source>
        <dbReference type="ARBA" id="ARBA00022676"/>
    </source>
</evidence>
<dbReference type="GO" id="GO:0016760">
    <property type="term" value="F:cellulose synthase (UDP-forming) activity"/>
    <property type="evidence" value="ECO:0007669"/>
    <property type="project" value="InterPro"/>
</dbReference>
<accession>A0A2U1Q7N7</accession>
<dbReference type="GO" id="GO:0000139">
    <property type="term" value="C:Golgi membrane"/>
    <property type="evidence" value="ECO:0007669"/>
    <property type="project" value="UniProtKB-SubCell"/>
</dbReference>
<dbReference type="Pfam" id="PF03552">
    <property type="entry name" value="Cellulose_synt"/>
    <property type="match status" value="2"/>
</dbReference>
<dbReference type="InterPro" id="IPR029044">
    <property type="entry name" value="Nucleotide-diphossugar_trans"/>
</dbReference>
<name>A0A2U1Q7N7_ARTAN</name>
<feature type="transmembrane region" description="Helical" evidence="13">
    <location>
        <begin position="516"/>
        <end position="537"/>
    </location>
</feature>
<dbReference type="GO" id="GO:0071555">
    <property type="term" value="P:cell wall organization"/>
    <property type="evidence" value="ECO:0007669"/>
    <property type="project" value="UniProtKB-KW"/>
</dbReference>
<keyword evidence="3" id="KW-0808">Transferase</keyword>
<dbReference type="SMART" id="SM01190">
    <property type="entry name" value="EMP24_GP25L"/>
    <property type="match status" value="1"/>
</dbReference>
<feature type="binding site" evidence="12">
    <location>
        <position position="284"/>
    </location>
    <ligand>
        <name>Mn(2+)</name>
        <dbReference type="ChEBI" id="CHEBI:29035"/>
    </ligand>
</feature>
<evidence type="ECO:0000256" key="3">
    <source>
        <dbReference type="ARBA" id="ARBA00022679"/>
    </source>
</evidence>
<dbReference type="AlphaFoldDB" id="A0A2U1Q7N7"/>
<keyword evidence="8" id="KW-0961">Cell wall biogenesis/degradation</keyword>
<dbReference type="PROSITE" id="PS50866">
    <property type="entry name" value="GOLD"/>
    <property type="match status" value="1"/>
</dbReference>
<dbReference type="Pfam" id="PF01105">
    <property type="entry name" value="EMP24_GP25L"/>
    <property type="match status" value="1"/>
</dbReference>
<sequence>MDNQNSRLFETEKRKGGKKHKVFATTVLVCILWIWVYRATQLPPLKATTTAAFNGGRTWYWIGMFMSEILLGLYWMLTQSVRWNPTYRRTFKQRLAQRYENKLPGVDIFVCTADPMIEPPMMVISTVLSVMAYDYPPNKLAVYLSDDGGSELTFYALIQAATFSKHWLPYCRKYKVEPLSPAAYFKAASRPSSTEHDQDYVVVKNLFEEMKNQVENVTKIGRVPEELRVEHKGFAEWDAFTSPRDHGAIIQILLDNNQDVEGQSLPKLVYLAREKRPNHSHNFKAGAMNALIRVSSKISNGPIILNVDCDMYSNSSDTIRDALCFFMDGEKGHEIGFVQYPQSFENLTKNELYGGSLRVLREIDFHGLDGMGGPMYVGTGCFHRREILSGKSLYDGKRIDWNMVNDHKETTLENTNEEIKKLATCTFETDTEWGKEIGLKYGCPVEDFITGLSIHCRGWRSVYYNPKREAFLGVAATTLDQILVQHKRWSEGDLLILLSKYSPAWYGLGKIHPGQLMGYMIYCLWSPSSVPTLYYSIVPSLCLLKGVPLFPMVSSGWFLPFAYIIVFISAFDFLEFLQSGGTTRGWWNDRRIWLYKRTSSYLFALLDTILGSDLSFIISSKVADDDVQKRYDKELMEFGVSSPLSTNVATLSMVYLVCFLRFVVKSALMDTITRRAYFDTMAIQIVLCVALVLINVPFYLGLFVRSDKGKVPSSVTTKSVSIALLICPGSCDKRSFTKMDITWATGLRFKPMSSQIEAWNEEHVVNPNSQYSIESTIIGRIVPGIRVNQQMNMFLKVLVATMILLLTANDIDGVFGIRFLIDGKECFSHKAEYGATVRFSFVVIIVEDTDDWHYTVYGTDLVVKGPNGEQIQEFHEKTSESSEFVAHNEGLYRFCFSNHSPYPEFVDVNVHSSLLYNHVEHAKHDQFIPIMDQIAKLGDKLVNIQFNQHWLMAEADRHEIINERMSKRAMHKALVESFAMIGESLLQVYLLQRLFERKLGMSRV</sequence>
<gene>
    <name evidence="15" type="ORF">CTI12_AA043640</name>
</gene>
<keyword evidence="6" id="KW-0333">Golgi apparatus</keyword>
<feature type="transmembrane region" description="Helical" evidence="13">
    <location>
        <begin position="21"/>
        <end position="38"/>
    </location>
</feature>
<feature type="binding site" evidence="11">
    <location>
        <position position="118"/>
    </location>
    <ligand>
        <name>UDP-alpha-D-glucose</name>
        <dbReference type="ChEBI" id="CHEBI:58885"/>
    </ligand>
</feature>
<dbReference type="PANTHER" id="PTHR13301">
    <property type="entry name" value="X-BOX TRANSCRIPTION FACTOR-RELATED"/>
    <property type="match status" value="1"/>
</dbReference>
<evidence type="ECO:0000313" key="16">
    <source>
        <dbReference type="Proteomes" id="UP000245207"/>
    </source>
</evidence>
<dbReference type="GO" id="GO:0030244">
    <property type="term" value="P:cellulose biosynthetic process"/>
    <property type="evidence" value="ECO:0007669"/>
    <property type="project" value="InterPro"/>
</dbReference>
<evidence type="ECO:0000256" key="7">
    <source>
        <dbReference type="ARBA" id="ARBA00023136"/>
    </source>
</evidence>
<dbReference type="OrthoDB" id="1929172at2759"/>
<dbReference type="Proteomes" id="UP000245207">
    <property type="component" value="Unassembled WGS sequence"/>
</dbReference>
<comment type="function">
    <text evidence="9">Thought to be a Golgi-localized beta-glycan synthase that polymerize the backbones of noncellulosic polysaccharides (hemicelluloses) of plant cell wall.</text>
</comment>
<dbReference type="STRING" id="35608.A0A2U1Q7N7"/>
<evidence type="ECO:0000313" key="15">
    <source>
        <dbReference type="EMBL" id="PWA94019.1"/>
    </source>
</evidence>
<keyword evidence="5 13" id="KW-1133">Transmembrane helix</keyword>